<dbReference type="AlphaFoldDB" id="A0A7S0FT72"/>
<evidence type="ECO:0000256" key="1">
    <source>
        <dbReference type="SAM" id="SignalP"/>
    </source>
</evidence>
<protein>
    <recommendedName>
        <fullName evidence="3">Protein xylosyltransferase</fullName>
    </recommendedName>
</protein>
<keyword evidence="1" id="KW-0732">Signal</keyword>
<reference evidence="2" key="1">
    <citation type="submission" date="2021-01" db="EMBL/GenBank/DDBJ databases">
        <authorList>
            <person name="Corre E."/>
            <person name="Pelletier E."/>
            <person name="Niang G."/>
            <person name="Scheremetjew M."/>
            <person name="Finn R."/>
            <person name="Kale V."/>
            <person name="Holt S."/>
            <person name="Cochrane G."/>
            <person name="Meng A."/>
            <person name="Brown T."/>
            <person name="Cohen L."/>
        </authorList>
    </citation>
    <scope>NUCLEOTIDE SEQUENCE</scope>
    <source>
        <strain evidence="2">CCMP3303</strain>
    </source>
</reference>
<accession>A0A7S0FT72</accession>
<proteinExistence type="predicted"/>
<evidence type="ECO:0000313" key="2">
    <source>
        <dbReference type="EMBL" id="CAD8378446.1"/>
    </source>
</evidence>
<feature type="chain" id="PRO_5031008705" description="Protein xylosyltransferase" evidence="1">
    <location>
        <begin position="19"/>
        <end position="377"/>
    </location>
</feature>
<sequence>MQFLRICAIALLVSLILSTLRRLQFTGTDLLPAIFRGYYTFFENHALTNVATAGRRREPKEKFSNCLELPAPNHSLPALSLGGCCGIGHRLTRNLPAMIYAVNRRRRIHMDYDDVKWRELFHDTETIKDGPRTSEFHGNGFPQDWHLNTTSLVSSRPPICPGTAHDRYDSVQRQLFHMPIAHSIAKRLGESLTPLVLSYLLPLRRQYSTETNTLHLCAHVREGNNEIGDWKDKTWRHVDILHTSNSTLRSMMTFAKSRGAMGGTIFVASDNNNVRPWFEQHAPTGWKVVIPTKALPRPEAGVWFGEHGSKTNHVLNTTQKNEAMAEAVSDVFALGECDGLWIPNYSSFTLLSIILVQADNTSVFFKYHGLSDVFVEM</sequence>
<name>A0A7S0FT72_9STRA</name>
<gene>
    <name evidence="2" type="ORF">MPOL1434_LOCUS10034</name>
</gene>
<dbReference type="EMBL" id="HBEJ01017207">
    <property type="protein sequence ID" value="CAD8378446.1"/>
    <property type="molecule type" value="Transcribed_RNA"/>
</dbReference>
<organism evidence="2">
    <name type="scientific">Minutocellus polymorphus</name>
    <dbReference type="NCBI Taxonomy" id="265543"/>
    <lineage>
        <taxon>Eukaryota</taxon>
        <taxon>Sar</taxon>
        <taxon>Stramenopiles</taxon>
        <taxon>Ochrophyta</taxon>
        <taxon>Bacillariophyta</taxon>
        <taxon>Mediophyceae</taxon>
        <taxon>Cymatosirophycidae</taxon>
        <taxon>Cymatosirales</taxon>
        <taxon>Cymatosiraceae</taxon>
        <taxon>Minutocellus</taxon>
    </lineage>
</organism>
<feature type="signal peptide" evidence="1">
    <location>
        <begin position="1"/>
        <end position="18"/>
    </location>
</feature>
<dbReference type="Gene3D" id="3.40.50.11350">
    <property type="match status" value="1"/>
</dbReference>
<evidence type="ECO:0008006" key="3">
    <source>
        <dbReference type="Google" id="ProtNLM"/>
    </source>
</evidence>